<dbReference type="PANTHER" id="PTHR43664:SF1">
    <property type="entry name" value="BETA-METHYLMALYL-COA DEHYDRATASE"/>
    <property type="match status" value="1"/>
</dbReference>
<dbReference type="SUPFAM" id="SSF54637">
    <property type="entry name" value="Thioesterase/thiol ester dehydrase-isomerase"/>
    <property type="match status" value="2"/>
</dbReference>
<evidence type="ECO:0000313" key="3">
    <source>
        <dbReference type="Proteomes" id="UP000020825"/>
    </source>
</evidence>
<dbReference type="Proteomes" id="UP000020825">
    <property type="component" value="Unassembled WGS sequence"/>
</dbReference>
<dbReference type="CDD" id="cd03451">
    <property type="entry name" value="FkbR2"/>
    <property type="match status" value="1"/>
</dbReference>
<dbReference type="InterPro" id="IPR052342">
    <property type="entry name" value="MCH/BMMD"/>
</dbReference>
<dbReference type="InterPro" id="IPR029069">
    <property type="entry name" value="HotDog_dom_sf"/>
</dbReference>
<dbReference type="Gene3D" id="3.10.129.10">
    <property type="entry name" value="Hotdog Thioesterase"/>
    <property type="match status" value="2"/>
</dbReference>
<name>X8CBL8_MYCIT</name>
<feature type="compositionally biased region" description="Low complexity" evidence="1">
    <location>
        <begin position="442"/>
        <end position="453"/>
    </location>
</feature>
<proteinExistence type="predicted"/>
<dbReference type="EMBL" id="JAOG01000003">
    <property type="protein sequence ID" value="EUA53737.1"/>
    <property type="molecule type" value="Genomic_DNA"/>
</dbReference>
<comment type="caution">
    <text evidence="2">The sequence shown here is derived from an EMBL/GenBank/DDBJ whole genome shotgun (WGS) entry which is preliminary data.</text>
</comment>
<accession>X8CBL8</accession>
<evidence type="ECO:0000313" key="2">
    <source>
        <dbReference type="EMBL" id="EUA53737.1"/>
    </source>
</evidence>
<feature type="compositionally biased region" description="Basic residues" evidence="1">
    <location>
        <begin position="416"/>
        <end position="441"/>
    </location>
</feature>
<protein>
    <recommendedName>
        <fullName evidence="4">MaoC like domain protein</fullName>
    </recommendedName>
</protein>
<feature type="compositionally biased region" description="Basic and acidic residues" evidence="1">
    <location>
        <begin position="318"/>
        <end position="334"/>
    </location>
</feature>
<reference evidence="2 3" key="1">
    <citation type="submission" date="2013-12" db="EMBL/GenBank/DDBJ databases">
        <authorList>
            <person name="Zelazny A."/>
            <person name="Olivier K."/>
            <person name="Holland S."/>
            <person name="Lenaerts A."/>
            <person name="Ordway D."/>
            <person name="DeGroote M.A."/>
            <person name="Parker T."/>
            <person name="Sizemore C."/>
            <person name="Tallon L.J."/>
            <person name="Sadzewicz L.K."/>
            <person name="Sengamalay N."/>
            <person name="Fraser C.M."/>
            <person name="Hine E."/>
            <person name="Shefchek K.A."/>
            <person name="Das S.P."/>
            <person name="Tettelin H."/>
        </authorList>
    </citation>
    <scope>NUCLEOTIDE SEQUENCE [LARGE SCALE GENOMIC DNA]</scope>
    <source>
        <strain evidence="2 3">1956</strain>
    </source>
</reference>
<sequence length="473" mass="50803">MGQVFDWAPSMTLSSGLAGAHQAIVGDRLRLALDADLCGAVTGLPAPLAHPGLVCDVAIGQSTLVTQRVKANLFYRGLVFHRFPVIGDSLYTRTEVVGLRANSPKPGRAPTGLVALRMITIDQADQLVLDFYRCGMLPAGPDFDADNAPHDDLSTIGADVPGPAHDPTAQWDGEVFRTKVPGPHFDPALAGSVLHSTADVVTNAPELARLTLNNAATHHDSRVGGRRLVYGGHTIGLALAQAGRLLPNLVTVLGWESCDHTGPVHEGDTLYSELHIESAEPTEHGECSGCGRWCMPPVTRRAGRTGRCWTGGFARCSSNDDARHEHNGGRELGRNRLGKQRAGLPDRPARRTRRLLPRPRAVPRARGGRGDRRPLGHRRRRGRAADRPGRPTGPDPRRPGVARRRHPPARGAGRLVRAHPLPRRRPRRRPGAPAGRRRRGRPVAAAATVGRHPCGPRHRRAGGAARHPGGGPG</sequence>
<dbReference type="PATRIC" id="fig|1299331.3.peg.5251"/>
<feature type="region of interest" description="Disordered" evidence="1">
    <location>
        <begin position="317"/>
        <end position="473"/>
    </location>
</feature>
<evidence type="ECO:0000256" key="1">
    <source>
        <dbReference type="SAM" id="MobiDB-lite"/>
    </source>
</evidence>
<feature type="compositionally biased region" description="Basic residues" evidence="1">
    <location>
        <begin position="350"/>
        <end position="367"/>
    </location>
</feature>
<dbReference type="PANTHER" id="PTHR43664">
    <property type="entry name" value="MONOAMINE OXIDASE-RELATED"/>
    <property type="match status" value="1"/>
</dbReference>
<organism evidence="2 3">
    <name type="scientific">Mycobacterium intracellulare 1956</name>
    <dbReference type="NCBI Taxonomy" id="1299331"/>
    <lineage>
        <taxon>Bacteria</taxon>
        <taxon>Bacillati</taxon>
        <taxon>Actinomycetota</taxon>
        <taxon>Actinomycetes</taxon>
        <taxon>Mycobacteriales</taxon>
        <taxon>Mycobacteriaceae</taxon>
        <taxon>Mycobacterium</taxon>
        <taxon>Mycobacterium avium complex (MAC)</taxon>
    </lineage>
</organism>
<gene>
    <name evidence="2" type="ORF">I550_5375</name>
</gene>
<evidence type="ECO:0008006" key="4">
    <source>
        <dbReference type="Google" id="ProtNLM"/>
    </source>
</evidence>
<dbReference type="AlphaFoldDB" id="X8CBL8"/>